<keyword evidence="2" id="KW-1185">Reference proteome</keyword>
<accession>A0A6N8FB06</accession>
<dbReference type="EMBL" id="WOCD01000005">
    <property type="protein sequence ID" value="MUH73686.1"/>
    <property type="molecule type" value="Genomic_DNA"/>
</dbReference>
<dbReference type="OrthoDB" id="244470at2"/>
<organism evidence="1 2">
    <name type="scientific">Psychrosphaera haliotis</name>
    <dbReference type="NCBI Taxonomy" id="555083"/>
    <lineage>
        <taxon>Bacteria</taxon>
        <taxon>Pseudomonadati</taxon>
        <taxon>Pseudomonadota</taxon>
        <taxon>Gammaproteobacteria</taxon>
        <taxon>Alteromonadales</taxon>
        <taxon>Pseudoalteromonadaceae</taxon>
        <taxon>Psychrosphaera</taxon>
    </lineage>
</organism>
<evidence type="ECO:0008006" key="3">
    <source>
        <dbReference type="Google" id="ProtNLM"/>
    </source>
</evidence>
<dbReference type="AlphaFoldDB" id="A0A6N8FB06"/>
<comment type="caution">
    <text evidence="1">The sequence shown here is derived from an EMBL/GenBank/DDBJ whole genome shotgun (WGS) entry which is preliminary data.</text>
</comment>
<dbReference type="InterPro" id="IPR017850">
    <property type="entry name" value="Alkaline_phosphatase_core_sf"/>
</dbReference>
<name>A0A6N8FB06_9GAMM</name>
<dbReference type="Proteomes" id="UP000439994">
    <property type="component" value="Unassembled WGS sequence"/>
</dbReference>
<protein>
    <recommendedName>
        <fullName evidence="3">Alkaline phosphatase family protein</fullName>
    </recommendedName>
</protein>
<proteinExistence type="predicted"/>
<gene>
    <name evidence="1" type="ORF">GNP35_15035</name>
</gene>
<reference evidence="1 2" key="1">
    <citation type="submission" date="2019-11" db="EMBL/GenBank/DDBJ databases">
        <title>P. haliotis isolates from Z. marina roots.</title>
        <authorList>
            <person name="Cohen M."/>
            <person name="Jospin G."/>
            <person name="Eisen J.A."/>
            <person name="Coil D.A."/>
        </authorList>
    </citation>
    <scope>NUCLEOTIDE SEQUENCE [LARGE SCALE GENOMIC DNA]</scope>
    <source>
        <strain evidence="1 2">UCD-MCMsp1aY</strain>
    </source>
</reference>
<evidence type="ECO:0000313" key="2">
    <source>
        <dbReference type="Proteomes" id="UP000439994"/>
    </source>
</evidence>
<dbReference type="InterPro" id="IPR002591">
    <property type="entry name" value="Phosphodiest/P_Trfase"/>
</dbReference>
<dbReference type="RefSeq" id="WP_155697091.1">
    <property type="nucleotide sequence ID" value="NZ_WOCD01000005.1"/>
</dbReference>
<dbReference type="SUPFAM" id="SSF53649">
    <property type="entry name" value="Alkaline phosphatase-like"/>
    <property type="match status" value="1"/>
</dbReference>
<sequence length="443" mass="50818">MTDQSKNVILVEFNELVPHLVDKFMAEGHLPNFKRLADKSRCFVTDAAQSGEDLNPWIQWVTVHTGLTPEEHTVYRLNEADKCKGKYIWDDLSAQGKSSLIFGSMNGYITDSFKGTYLPDPWDTLTQPSEKLKNYAEFIKAYVQGNPANSKVSAVQFLSFMVQNGLSFKTCLKIAKQLIIEKFDAKKKWRRAGLLDWIQLDVFRHLYKKERPTLATIFSNSTAHIQHTLWKESFPEEFGGNTAKTMSDNPMLISYINHDKLLGDILKLADENTEIALCTALSQQPYTKNEKCFYHINDFNKLVSTLSIPGNPKYIPVMAEQFHIKFDSKEAVNVAFEHLSQFEMLNDSYFYEGSNKVFSMSIDENTIHIKNRCSTEVKQGAIFRSSITEESFSFYDLFYKMDDQKTGIHHPHGIFWITSSNKDTVNTIIPLEEVNNKLMAKVN</sequence>
<dbReference type="Pfam" id="PF01663">
    <property type="entry name" value="Phosphodiest"/>
    <property type="match status" value="1"/>
</dbReference>
<evidence type="ECO:0000313" key="1">
    <source>
        <dbReference type="EMBL" id="MUH73686.1"/>
    </source>
</evidence>
<dbReference type="Gene3D" id="3.40.720.10">
    <property type="entry name" value="Alkaline Phosphatase, subunit A"/>
    <property type="match status" value="1"/>
</dbReference>